<keyword evidence="1" id="KW-0812">Transmembrane</keyword>
<feature type="transmembrane region" description="Helical" evidence="1">
    <location>
        <begin position="18"/>
        <end position="41"/>
    </location>
</feature>
<dbReference type="Proteomes" id="UP000405075">
    <property type="component" value="Chromosome"/>
</dbReference>
<protein>
    <submittedName>
        <fullName evidence="2">DUF2939 domain-containing protein</fullName>
    </submittedName>
</protein>
<proteinExistence type="predicted"/>
<name>A0AAP9KJA0_9GAMM</name>
<dbReference type="InterPro" id="IPR021330">
    <property type="entry name" value="DUF2939"/>
</dbReference>
<evidence type="ECO:0000313" key="2">
    <source>
        <dbReference type="EMBL" id="QGM27854.1"/>
    </source>
</evidence>
<dbReference type="EMBL" id="CP046045">
    <property type="protein sequence ID" value="QGM27854.1"/>
    <property type="molecule type" value="Genomic_DNA"/>
</dbReference>
<gene>
    <name evidence="2" type="ORF">GJD93_09240</name>
</gene>
<dbReference type="AlphaFoldDB" id="A0AAP9KJA0"/>
<accession>A0AAP9KJA0</accession>
<evidence type="ECO:0000256" key="1">
    <source>
        <dbReference type="SAM" id="Phobius"/>
    </source>
</evidence>
<organism evidence="2 3">
    <name type="scientific">Acinetobacter towneri</name>
    <dbReference type="NCBI Taxonomy" id="202956"/>
    <lineage>
        <taxon>Bacteria</taxon>
        <taxon>Pseudomonadati</taxon>
        <taxon>Pseudomonadota</taxon>
        <taxon>Gammaproteobacteria</taxon>
        <taxon>Moraxellales</taxon>
        <taxon>Moraxellaceae</taxon>
        <taxon>Acinetobacter</taxon>
    </lineage>
</organism>
<keyword evidence="1" id="KW-0472">Membrane</keyword>
<reference evidence="3" key="1">
    <citation type="submission" date="2019-11" db="EMBL/GenBank/DDBJ databases">
        <title>Escherichia coli 1916D6.</title>
        <authorList>
            <person name="Yao H."/>
            <person name="Du X."/>
            <person name="Yu R."/>
            <person name="Li A."/>
        </authorList>
    </citation>
    <scope>NUCLEOTIDE SEQUENCE [LARGE SCALE GENOMIC DNA]</scope>
    <source>
        <strain evidence="3">19110F47</strain>
    </source>
</reference>
<sequence>MNFLINSDQRVLCRKKSIFISIGLIIILILGYLAASPYIILNNIKKSIEANDSKAVASYIDFPSVRQSLKAQLNQQLQEQQKKSENTENDPFDELINLFATTMVDKIIDTMLNPENLTTLLQGKTLENSLDIKGSSKNENEVDNSNSEVSYETSYKSFNRFQVDIKKDKSADPDISVVMTRDGLSWKVTELVLYDNEKPSAPKAVKQEPIIEEPKKVVEVAPEAPKVKYENLRISDSEIGNGDFHLSNPAEYEGHAIFYLTPAGMDNILEQVVEEPEYLGYLKVEKAYKFSDQYLLVVSTGESGNSCPATTYVIGYDTKSHSVSGFKRLESCSENIEALSEGNKLTVKKENESLVFYNAVVN</sequence>
<evidence type="ECO:0000313" key="3">
    <source>
        <dbReference type="Proteomes" id="UP000405075"/>
    </source>
</evidence>
<keyword evidence="1" id="KW-1133">Transmembrane helix</keyword>
<dbReference type="Pfam" id="PF11159">
    <property type="entry name" value="DUF2939"/>
    <property type="match status" value="1"/>
</dbReference>